<dbReference type="OrthoDB" id="9812943at2"/>
<dbReference type="InterPro" id="IPR027417">
    <property type="entry name" value="P-loop_NTPase"/>
</dbReference>
<name>B0T6C9_CAUSK</name>
<dbReference type="EMBL" id="CP000927">
    <property type="protein sequence ID" value="ABZ74132.1"/>
    <property type="molecule type" value="Genomic_DNA"/>
</dbReference>
<evidence type="ECO:0000256" key="5">
    <source>
        <dbReference type="HAMAP-Rule" id="MF_00376"/>
    </source>
</evidence>
<dbReference type="UniPathway" id="UPA00241">
    <property type="reaction ID" value="UER00356"/>
</dbReference>
<comment type="similarity">
    <text evidence="1 5">Belongs to the CoaE family.</text>
</comment>
<comment type="function">
    <text evidence="5">Catalyzes the phosphorylation of the 3'-hydroxyl group of dephosphocoenzyme A to form coenzyme A.</text>
</comment>
<keyword evidence="4 5" id="KW-0173">Coenzyme A biosynthesis</keyword>
<protein>
    <recommendedName>
        <fullName evidence="5 6">Dephospho-CoA kinase</fullName>
        <ecNumber evidence="5 6">2.7.1.24</ecNumber>
    </recommendedName>
    <alternativeName>
        <fullName evidence="5">Dephosphocoenzyme A kinase</fullName>
    </alternativeName>
</protein>
<dbReference type="PANTHER" id="PTHR10695:SF46">
    <property type="entry name" value="BIFUNCTIONAL COENZYME A SYNTHASE-RELATED"/>
    <property type="match status" value="1"/>
</dbReference>
<dbReference type="KEGG" id="cak:Caul_5012"/>
<dbReference type="HAMAP" id="MF_00376">
    <property type="entry name" value="Dephospho_CoA_kinase"/>
    <property type="match status" value="1"/>
</dbReference>
<dbReference type="PROSITE" id="PS51219">
    <property type="entry name" value="DPCK"/>
    <property type="match status" value="1"/>
</dbReference>
<keyword evidence="5 7" id="KW-0808">Transferase</keyword>
<keyword evidence="5 7" id="KW-0418">Kinase</keyword>
<dbReference type="Gene3D" id="3.40.50.300">
    <property type="entry name" value="P-loop containing nucleotide triphosphate hydrolases"/>
    <property type="match status" value="1"/>
</dbReference>
<keyword evidence="2 5" id="KW-0547">Nucleotide-binding</keyword>
<evidence type="ECO:0000256" key="6">
    <source>
        <dbReference type="NCBIfam" id="TIGR00152"/>
    </source>
</evidence>
<dbReference type="eggNOG" id="COG0237">
    <property type="taxonomic scope" value="Bacteria"/>
</dbReference>
<dbReference type="HOGENOM" id="CLU_057180_3_0_5"/>
<dbReference type="InterPro" id="IPR001977">
    <property type="entry name" value="Depp_CoAkinase"/>
</dbReference>
<reference evidence="7" key="1">
    <citation type="submission" date="2008-01" db="EMBL/GenBank/DDBJ databases">
        <title>Complete sequence of chromosome of Caulobacter sp. K31.</title>
        <authorList>
            <consortium name="US DOE Joint Genome Institute"/>
            <person name="Copeland A."/>
            <person name="Lucas S."/>
            <person name="Lapidus A."/>
            <person name="Barry K."/>
            <person name="Glavina del Rio T."/>
            <person name="Dalin E."/>
            <person name="Tice H."/>
            <person name="Pitluck S."/>
            <person name="Bruce D."/>
            <person name="Goodwin L."/>
            <person name="Thompson L.S."/>
            <person name="Brettin T."/>
            <person name="Detter J.C."/>
            <person name="Han C."/>
            <person name="Schmutz J."/>
            <person name="Larimer F."/>
            <person name="Land M."/>
            <person name="Hauser L."/>
            <person name="Kyrpides N."/>
            <person name="Kim E."/>
            <person name="Stephens C."/>
            <person name="Richardson P."/>
        </authorList>
    </citation>
    <scope>NUCLEOTIDE SEQUENCE [LARGE SCALE GENOMIC DNA]</scope>
    <source>
        <strain evidence="7">K31</strain>
    </source>
</reference>
<dbReference type="STRING" id="366602.Caul_5012"/>
<accession>B0T6C9</accession>
<dbReference type="GO" id="GO:0004140">
    <property type="term" value="F:dephospho-CoA kinase activity"/>
    <property type="evidence" value="ECO:0007669"/>
    <property type="project" value="UniProtKB-UniRule"/>
</dbReference>
<comment type="subcellular location">
    <subcellularLocation>
        <location evidence="5">Cytoplasm</location>
    </subcellularLocation>
</comment>
<keyword evidence="3 5" id="KW-0067">ATP-binding</keyword>
<gene>
    <name evidence="5" type="primary">coaE</name>
    <name evidence="7" type="ordered locus">Caul_5012</name>
</gene>
<evidence type="ECO:0000256" key="3">
    <source>
        <dbReference type="ARBA" id="ARBA00022840"/>
    </source>
</evidence>
<organism evidence="7">
    <name type="scientific">Caulobacter sp. (strain K31)</name>
    <dbReference type="NCBI Taxonomy" id="366602"/>
    <lineage>
        <taxon>Bacteria</taxon>
        <taxon>Pseudomonadati</taxon>
        <taxon>Pseudomonadota</taxon>
        <taxon>Alphaproteobacteria</taxon>
        <taxon>Caulobacterales</taxon>
        <taxon>Caulobacteraceae</taxon>
        <taxon>Caulobacter</taxon>
    </lineage>
</organism>
<evidence type="ECO:0000256" key="2">
    <source>
        <dbReference type="ARBA" id="ARBA00022741"/>
    </source>
</evidence>
<dbReference type="Pfam" id="PF01121">
    <property type="entry name" value="CoaE"/>
    <property type="match status" value="1"/>
</dbReference>
<dbReference type="CDD" id="cd02022">
    <property type="entry name" value="DPCK"/>
    <property type="match status" value="1"/>
</dbReference>
<dbReference type="PANTHER" id="PTHR10695">
    <property type="entry name" value="DEPHOSPHO-COA KINASE-RELATED"/>
    <property type="match status" value="1"/>
</dbReference>
<dbReference type="EC" id="2.7.1.24" evidence="5 6"/>
<comment type="catalytic activity">
    <reaction evidence="5">
        <text>3'-dephospho-CoA + ATP = ADP + CoA + H(+)</text>
        <dbReference type="Rhea" id="RHEA:18245"/>
        <dbReference type="ChEBI" id="CHEBI:15378"/>
        <dbReference type="ChEBI" id="CHEBI:30616"/>
        <dbReference type="ChEBI" id="CHEBI:57287"/>
        <dbReference type="ChEBI" id="CHEBI:57328"/>
        <dbReference type="ChEBI" id="CHEBI:456216"/>
        <dbReference type="EC" id="2.7.1.24"/>
    </reaction>
</comment>
<comment type="pathway">
    <text evidence="5">Cofactor biosynthesis; coenzyme A biosynthesis; CoA from (R)-pantothenate: step 5/5.</text>
</comment>
<dbReference type="SUPFAM" id="SSF52540">
    <property type="entry name" value="P-loop containing nucleoside triphosphate hydrolases"/>
    <property type="match status" value="1"/>
</dbReference>
<dbReference type="GO" id="GO:0005524">
    <property type="term" value="F:ATP binding"/>
    <property type="evidence" value="ECO:0007669"/>
    <property type="project" value="UniProtKB-UniRule"/>
</dbReference>
<sequence>MIILGLTGSIGMGKSTTAQMFQAEGVPVYDADAAVHALYASGGAAVGPVGAAFPGVVVDGAIDRTRLSQAVVGNAEALAVLESIVHPLVGAHRIGFFEDVKGKGADIVVLDIPLLYETGGDKKVDKVVVVSAPAALQRQRVLARPGMDIAKFEAILARQTPDAEKRARADFVIDTGQGLDHAREQVRDVLTRLRASAPLEGGGEAAH</sequence>
<feature type="binding site" evidence="5">
    <location>
        <begin position="11"/>
        <end position="16"/>
    </location>
    <ligand>
        <name>ATP</name>
        <dbReference type="ChEBI" id="CHEBI:30616"/>
    </ligand>
</feature>
<evidence type="ECO:0000256" key="4">
    <source>
        <dbReference type="ARBA" id="ARBA00022993"/>
    </source>
</evidence>
<keyword evidence="5" id="KW-0963">Cytoplasm</keyword>
<proteinExistence type="inferred from homology"/>
<evidence type="ECO:0000313" key="7">
    <source>
        <dbReference type="EMBL" id="ABZ74132.1"/>
    </source>
</evidence>
<dbReference type="NCBIfam" id="TIGR00152">
    <property type="entry name" value="dephospho-CoA kinase"/>
    <property type="match status" value="1"/>
</dbReference>
<dbReference type="AlphaFoldDB" id="B0T6C9"/>
<dbReference type="GO" id="GO:0015937">
    <property type="term" value="P:coenzyme A biosynthetic process"/>
    <property type="evidence" value="ECO:0007669"/>
    <property type="project" value="UniProtKB-UniRule"/>
</dbReference>
<dbReference type="GO" id="GO:0005737">
    <property type="term" value="C:cytoplasm"/>
    <property type="evidence" value="ECO:0007669"/>
    <property type="project" value="UniProtKB-SubCell"/>
</dbReference>
<evidence type="ECO:0000256" key="1">
    <source>
        <dbReference type="ARBA" id="ARBA00009018"/>
    </source>
</evidence>